<feature type="domain" description="F5/8 type C" evidence="10">
    <location>
        <begin position="904"/>
        <end position="1043"/>
    </location>
</feature>
<feature type="signal peptide" evidence="9">
    <location>
        <begin position="1"/>
        <end position="20"/>
    </location>
</feature>
<dbReference type="GO" id="GO:0000272">
    <property type="term" value="P:polysaccharide catabolic process"/>
    <property type="evidence" value="ECO:0007669"/>
    <property type="project" value="UniProtKB-KW"/>
</dbReference>
<evidence type="ECO:0000259" key="10">
    <source>
        <dbReference type="PROSITE" id="PS50022"/>
    </source>
</evidence>
<protein>
    <recommendedName>
        <fullName evidence="3">glucan endo-1,3-beta-D-glucosidase</fullName>
        <ecNumber evidence="3">3.2.1.39</ecNumber>
    </recommendedName>
</protein>
<dbReference type="InterPro" id="IPR040720">
    <property type="entry name" value="GH81_C"/>
</dbReference>
<proteinExistence type="inferred from homology"/>
<evidence type="ECO:0000256" key="3">
    <source>
        <dbReference type="ARBA" id="ARBA00012780"/>
    </source>
</evidence>
<keyword evidence="4" id="KW-0378">Hydrolase</keyword>
<keyword evidence="7" id="KW-0961">Cell wall biogenesis/degradation</keyword>
<dbReference type="GO" id="GO:0042973">
    <property type="term" value="F:glucan endo-1,3-beta-D-glucosidase activity"/>
    <property type="evidence" value="ECO:0007669"/>
    <property type="project" value="UniProtKB-EC"/>
</dbReference>
<gene>
    <name evidence="11" type="ORF">FEF09_24065</name>
</gene>
<keyword evidence="12" id="KW-1185">Reference proteome</keyword>
<name>A0A5C6LLS9_9BACT</name>
<dbReference type="GO" id="GO:0052861">
    <property type="term" value="F:endo-1,3(4)-beta-glucanase activity"/>
    <property type="evidence" value="ECO:0007669"/>
    <property type="project" value="InterPro"/>
</dbReference>
<dbReference type="PROSITE" id="PS52008">
    <property type="entry name" value="GH81"/>
    <property type="match status" value="1"/>
</dbReference>
<dbReference type="Proteomes" id="UP000318815">
    <property type="component" value="Unassembled WGS sequence"/>
</dbReference>
<dbReference type="EC" id="3.2.1.39" evidence="3"/>
<dbReference type="RefSeq" id="WP_146307466.1">
    <property type="nucleotide sequence ID" value="NZ_VOHS01000037.1"/>
</dbReference>
<dbReference type="Pfam" id="PF18962">
    <property type="entry name" value="Por_Secre_tail"/>
    <property type="match status" value="1"/>
</dbReference>
<dbReference type="InterPro" id="IPR008979">
    <property type="entry name" value="Galactose-bd-like_sf"/>
</dbReference>
<comment type="catalytic activity">
    <reaction evidence="1">
        <text>Hydrolysis of (1-&gt;3)-beta-D-glucosidic linkages in (1-&gt;3)-beta-D-glucans.</text>
        <dbReference type="EC" id="3.2.1.39"/>
    </reaction>
</comment>
<reference evidence="11 12" key="1">
    <citation type="submission" date="2019-08" db="EMBL/GenBank/DDBJ databases">
        <title>Whole genome sequencing of chitin degrading bacteria Chitinophaga pinensis YS16.</title>
        <authorList>
            <person name="Singh R.P."/>
            <person name="Manchanda G."/>
            <person name="Maurya I.K."/>
            <person name="Joshi N.K."/>
            <person name="Srivastava A.K."/>
        </authorList>
    </citation>
    <scope>NUCLEOTIDE SEQUENCE [LARGE SCALE GENOMIC DNA]</scope>
    <source>
        <strain evidence="11 12">YS-16</strain>
    </source>
</reference>
<keyword evidence="9" id="KW-0732">Signal</keyword>
<comment type="similarity">
    <text evidence="2">Belongs to the glycosyl hydrolase 81 family.</text>
</comment>
<dbReference type="PANTHER" id="PTHR31983:SF0">
    <property type="entry name" value="GLUCAN ENDO-1,3-BETA-D-GLUCOSIDASE 2"/>
    <property type="match status" value="1"/>
</dbReference>
<sequence>MKSLYLSAILLAAAALQTHAQTPVSVGAGSYASFPPASENTIDGNNDGKGDLYQFVYERPIYVAADKMNKPIPTNDWWTDLVVSQYGGLMWAYPLVADPEDYGVKMYYPNSFVADGSNIAYGGSMMIKAAGYTPSKAIAKDWSDWGLVMSLPDSIHNKNMDVTMAHGIPFMWLETQGINPEFSFDRGASYLTQSGSAIQFPTSSSFVIQTDGRYFGIHLSGSTTAELQGQQYVRIDLGSVQNITKVRLNWETAFAKGYAIQVSGNGTTWSTVASEVNGNGGLDSLSFNTSGRYIRLALGEKGSIYAYSLWEMEVFNGTTLLSRNKPVEVSSVEAAFAGTNVNDGNTGTRWASDGSAAERLVLNTGNGNAYFVVSALPAPGDLATYETYAFNKVTNTAVGYDYDAGAGKVYVNWNITTANLKGQAAGNTIQGFLPHLYQNAANSIAFTPVNYVTPRGSMKTAIGKTFSFTYDFNGILPTYNSPYRNAADASPYNANAMFDMLTRFSKKTGYGGDTYWGGKDLVNYAKYTLMAKELNHQAYQSLKAKTRESLVNWLTYTPGETEKFFARYDRWGAIVGFNESYGSSEFTDNHFHYGYLIYACALYGMTDPDFLTQYGPMIRLVAKQYANWDRTDNFLPFFRTFDPWIGHSYAGGTSSSTGNNQESTSEAMQSWIGLFLLGDMLNDEAIRDAGAFGYISEAYATLEYWFDWKNRNLPAAYPHNVVGILSNQGFAYGTYFSASPVHIHGIQYLPVNPGFKYLAKDTTWAKREYSDMMTESAAIDGHTSETDFGDDWAHVALGFRQLFDPKYAAGFMANNLALAPTDSKYIMDYEVAGMTYFYTHANQNLGFFSFNFRTNFPSSSVFERNGAFSHAVAYNPTASAKTCNVYNAAGAIVASFNVPARTLVTYPTLPTTGQQPTGCYGLLPATATATSGNAALAVDGSLGSRWESAFTDPQQLTVDLGVVSTVNKISISWEVANAKNYTLTGSVDGNTWLPITTKTNMPTGNRTDIIDNLNANYRYIRMDGTVRNTQWGYSIYELEVCGTAATGAAPLAAANTLASKAELQTDAAAPILYPNPANNWVKIQSKTKDVYSLTDLQGKIIQTGKLDAGVNTIDISRMPEGMYIIRIKGQTFKLIKSNR</sequence>
<dbReference type="Gene3D" id="2.60.120.260">
    <property type="entry name" value="Galactose-binding domain-like"/>
    <property type="match status" value="3"/>
</dbReference>
<dbReference type="GO" id="GO:0071555">
    <property type="term" value="P:cell wall organization"/>
    <property type="evidence" value="ECO:0007669"/>
    <property type="project" value="UniProtKB-KW"/>
</dbReference>
<dbReference type="InterPro" id="IPR026444">
    <property type="entry name" value="Secre_tail"/>
</dbReference>
<evidence type="ECO:0000256" key="5">
    <source>
        <dbReference type="ARBA" id="ARBA00023277"/>
    </source>
</evidence>
<dbReference type="InterPro" id="IPR000421">
    <property type="entry name" value="FA58C"/>
</dbReference>
<comment type="caution">
    <text evidence="11">The sequence shown here is derived from an EMBL/GenBank/DDBJ whole genome shotgun (WGS) entry which is preliminary data.</text>
</comment>
<organism evidence="11 12">
    <name type="scientific">Chitinophaga pinensis</name>
    <dbReference type="NCBI Taxonomy" id="79329"/>
    <lineage>
        <taxon>Bacteria</taxon>
        <taxon>Pseudomonadati</taxon>
        <taxon>Bacteroidota</taxon>
        <taxon>Chitinophagia</taxon>
        <taxon>Chitinophagales</taxon>
        <taxon>Chitinophagaceae</taxon>
        <taxon>Chitinophaga</taxon>
    </lineage>
</organism>
<keyword evidence="6" id="KW-0326">Glycosidase</keyword>
<evidence type="ECO:0000256" key="1">
    <source>
        <dbReference type="ARBA" id="ARBA00000382"/>
    </source>
</evidence>
<accession>A0A5C6LLS9</accession>
<dbReference type="PANTHER" id="PTHR31983">
    <property type="entry name" value="ENDO-1,3(4)-BETA-GLUCANASE 1"/>
    <property type="match status" value="1"/>
</dbReference>
<dbReference type="PROSITE" id="PS50022">
    <property type="entry name" value="FA58C_3"/>
    <property type="match status" value="2"/>
</dbReference>
<keyword evidence="8" id="KW-0624">Polysaccharide degradation</keyword>
<evidence type="ECO:0000256" key="4">
    <source>
        <dbReference type="ARBA" id="ARBA00022801"/>
    </source>
</evidence>
<dbReference type="SUPFAM" id="SSF49785">
    <property type="entry name" value="Galactose-binding domain-like"/>
    <property type="match status" value="3"/>
</dbReference>
<evidence type="ECO:0000313" key="12">
    <source>
        <dbReference type="Proteomes" id="UP000318815"/>
    </source>
</evidence>
<dbReference type="Pfam" id="PF22633">
    <property type="entry name" value="F5_F8_type_C_2"/>
    <property type="match status" value="2"/>
</dbReference>
<dbReference type="OrthoDB" id="9800925at2"/>
<feature type="domain" description="F5/8 type C" evidence="10">
    <location>
        <begin position="231"/>
        <end position="317"/>
    </location>
</feature>
<evidence type="ECO:0000256" key="9">
    <source>
        <dbReference type="SAM" id="SignalP"/>
    </source>
</evidence>
<dbReference type="AlphaFoldDB" id="A0A5C6LLS9"/>
<dbReference type="InterPro" id="IPR005200">
    <property type="entry name" value="Endo-beta-glucanase"/>
</dbReference>
<dbReference type="NCBIfam" id="TIGR04183">
    <property type="entry name" value="Por_Secre_tail"/>
    <property type="match status" value="1"/>
</dbReference>
<evidence type="ECO:0000256" key="2">
    <source>
        <dbReference type="ARBA" id="ARBA00010730"/>
    </source>
</evidence>
<dbReference type="EMBL" id="VOHS01000037">
    <property type="protein sequence ID" value="TWV95713.1"/>
    <property type="molecule type" value="Genomic_DNA"/>
</dbReference>
<evidence type="ECO:0000256" key="7">
    <source>
        <dbReference type="ARBA" id="ARBA00023316"/>
    </source>
</evidence>
<dbReference type="Pfam" id="PF17652">
    <property type="entry name" value="Glyco_hydro81C"/>
    <property type="match status" value="1"/>
</dbReference>
<keyword evidence="5" id="KW-0119">Carbohydrate metabolism</keyword>
<evidence type="ECO:0000256" key="6">
    <source>
        <dbReference type="ARBA" id="ARBA00023295"/>
    </source>
</evidence>
<evidence type="ECO:0000256" key="8">
    <source>
        <dbReference type="ARBA" id="ARBA00023326"/>
    </source>
</evidence>
<feature type="chain" id="PRO_5023052376" description="glucan endo-1,3-beta-D-glucosidase" evidence="9">
    <location>
        <begin position="21"/>
        <end position="1139"/>
    </location>
</feature>
<evidence type="ECO:0000313" key="11">
    <source>
        <dbReference type="EMBL" id="TWV95713.1"/>
    </source>
</evidence>